<keyword evidence="1" id="KW-1133">Transmembrane helix</keyword>
<dbReference type="GeneID" id="37112535"/>
<keyword evidence="1" id="KW-0812">Transmembrane</keyword>
<feature type="chain" id="PRO_5016459715" description="Mid2 domain-containing protein" evidence="2">
    <location>
        <begin position="21"/>
        <end position="286"/>
    </location>
</feature>
<sequence length="286" mass="29154">MAIMLLTILPLTLLISLTTARTCYHPDKSIATSNVPCTSDSTTFCCDSGAICMTNGYCIGVGSQPYLLFRGACTDQDWGDNCPSHCANKNPTGGAPIIGIGSDSSGNSKYCCGFQVKNNGSSECVDGDTAFTLDDGEMILGKAALENVTSSSSSSATSTSTGTMSTATVVETMCSASDNGSHCGTSNATAVGAGVGVPLGVLAVSAAIWALWERGRRRTAVAAAVAAGVSGSGGYVMEHQVGAGGMQQNGHGWFSGRMEKTPLAELGHGNRGEVQEMMGSGGYRHS</sequence>
<evidence type="ECO:0000256" key="1">
    <source>
        <dbReference type="SAM" id="Phobius"/>
    </source>
</evidence>
<dbReference type="STRING" id="1450535.A0A317V443"/>
<dbReference type="AlphaFoldDB" id="A0A317V443"/>
<gene>
    <name evidence="3" type="ORF">BO94DRAFT_527598</name>
</gene>
<evidence type="ECO:0000313" key="3">
    <source>
        <dbReference type="EMBL" id="PWY69043.1"/>
    </source>
</evidence>
<dbReference type="Proteomes" id="UP000246702">
    <property type="component" value="Unassembled WGS sequence"/>
</dbReference>
<organism evidence="3 4">
    <name type="scientific">Aspergillus sclerotioniger CBS 115572</name>
    <dbReference type="NCBI Taxonomy" id="1450535"/>
    <lineage>
        <taxon>Eukaryota</taxon>
        <taxon>Fungi</taxon>
        <taxon>Dikarya</taxon>
        <taxon>Ascomycota</taxon>
        <taxon>Pezizomycotina</taxon>
        <taxon>Eurotiomycetes</taxon>
        <taxon>Eurotiomycetidae</taxon>
        <taxon>Eurotiales</taxon>
        <taxon>Aspergillaceae</taxon>
        <taxon>Aspergillus</taxon>
        <taxon>Aspergillus subgen. Circumdati</taxon>
    </lineage>
</organism>
<evidence type="ECO:0000313" key="4">
    <source>
        <dbReference type="Proteomes" id="UP000246702"/>
    </source>
</evidence>
<dbReference type="RefSeq" id="XP_025462358.1">
    <property type="nucleotide sequence ID" value="XM_025610392.1"/>
</dbReference>
<keyword evidence="1" id="KW-0472">Membrane</keyword>
<accession>A0A317V443</accession>
<feature type="transmembrane region" description="Helical" evidence="1">
    <location>
        <begin position="190"/>
        <end position="212"/>
    </location>
</feature>
<evidence type="ECO:0000256" key="2">
    <source>
        <dbReference type="SAM" id="SignalP"/>
    </source>
</evidence>
<dbReference type="OrthoDB" id="5215637at2759"/>
<keyword evidence="4" id="KW-1185">Reference proteome</keyword>
<keyword evidence="2" id="KW-0732">Signal</keyword>
<comment type="caution">
    <text evidence="3">The sequence shown here is derived from an EMBL/GenBank/DDBJ whole genome shotgun (WGS) entry which is preliminary data.</text>
</comment>
<proteinExistence type="predicted"/>
<name>A0A317V443_9EURO</name>
<protein>
    <recommendedName>
        <fullName evidence="5">Mid2 domain-containing protein</fullName>
    </recommendedName>
</protein>
<reference evidence="3 4" key="1">
    <citation type="submission" date="2016-12" db="EMBL/GenBank/DDBJ databases">
        <title>The genomes of Aspergillus section Nigri reveals drivers in fungal speciation.</title>
        <authorList>
            <consortium name="DOE Joint Genome Institute"/>
            <person name="Vesth T.C."/>
            <person name="Nybo J."/>
            <person name="Theobald S."/>
            <person name="Brandl J."/>
            <person name="Frisvad J.C."/>
            <person name="Nielsen K.F."/>
            <person name="Lyhne E.K."/>
            <person name="Kogle M.E."/>
            <person name="Kuo A."/>
            <person name="Riley R."/>
            <person name="Clum A."/>
            <person name="Nolan M."/>
            <person name="Lipzen A."/>
            <person name="Salamov A."/>
            <person name="Henrissat B."/>
            <person name="Wiebenga A."/>
            <person name="De Vries R.P."/>
            <person name="Grigoriev I.V."/>
            <person name="Mortensen U.H."/>
            <person name="Andersen M.R."/>
            <person name="Baker S.E."/>
        </authorList>
    </citation>
    <scope>NUCLEOTIDE SEQUENCE [LARGE SCALE GENOMIC DNA]</scope>
    <source>
        <strain evidence="3 4">CBS 115572</strain>
    </source>
</reference>
<feature type="signal peptide" evidence="2">
    <location>
        <begin position="1"/>
        <end position="20"/>
    </location>
</feature>
<evidence type="ECO:0008006" key="5">
    <source>
        <dbReference type="Google" id="ProtNLM"/>
    </source>
</evidence>
<dbReference type="EMBL" id="MSFK01000043">
    <property type="protein sequence ID" value="PWY69043.1"/>
    <property type="molecule type" value="Genomic_DNA"/>
</dbReference>